<evidence type="ECO:0000256" key="3">
    <source>
        <dbReference type="ARBA" id="ARBA00022487"/>
    </source>
</evidence>
<feature type="compositionally biased region" description="Basic and acidic residues" evidence="6">
    <location>
        <begin position="62"/>
        <end position="74"/>
    </location>
</feature>
<accession>A0A2C6KD83</accession>
<feature type="compositionally biased region" description="Basic and acidic residues" evidence="6">
    <location>
        <begin position="255"/>
        <end position="272"/>
    </location>
</feature>
<keyword evidence="9" id="KW-1185">Reference proteome</keyword>
<feature type="compositionally biased region" description="Low complexity" evidence="6">
    <location>
        <begin position="273"/>
        <end position="286"/>
    </location>
</feature>
<feature type="compositionally biased region" description="Pro residues" evidence="6">
    <location>
        <begin position="7"/>
        <end position="32"/>
    </location>
</feature>
<feature type="compositionally biased region" description="Low complexity" evidence="6">
    <location>
        <begin position="48"/>
        <end position="57"/>
    </location>
</feature>
<dbReference type="Proteomes" id="UP000221165">
    <property type="component" value="Unassembled WGS sequence"/>
</dbReference>
<evidence type="ECO:0000256" key="6">
    <source>
        <dbReference type="SAM" id="MobiDB-lite"/>
    </source>
</evidence>
<dbReference type="RefSeq" id="XP_067920256.1">
    <property type="nucleotide sequence ID" value="XM_068067766.1"/>
</dbReference>
<feature type="compositionally biased region" description="Gly residues" evidence="6">
    <location>
        <begin position="94"/>
        <end position="106"/>
    </location>
</feature>
<reference evidence="8 9" key="1">
    <citation type="journal article" date="2017" name="Int. J. Parasitol.">
        <title>The genome of the protozoan parasite Cystoisospora suis and a reverse vaccinology approach to identify vaccine candidates.</title>
        <authorList>
            <person name="Palmieri N."/>
            <person name="Shrestha A."/>
            <person name="Ruttkowski B."/>
            <person name="Beck T."/>
            <person name="Vogl C."/>
            <person name="Tomley F."/>
            <person name="Blake D.P."/>
            <person name="Joachim A."/>
        </authorList>
    </citation>
    <scope>NUCLEOTIDE SEQUENCE [LARGE SCALE GENOMIC DNA]</scope>
    <source>
        <strain evidence="8 9">Wien I</strain>
    </source>
</reference>
<feature type="region of interest" description="Disordered" evidence="6">
    <location>
        <begin position="255"/>
        <end position="286"/>
    </location>
</feature>
<evidence type="ECO:0000256" key="4">
    <source>
        <dbReference type="ARBA" id="ARBA00022801"/>
    </source>
</evidence>
<dbReference type="InterPro" id="IPR029058">
    <property type="entry name" value="AB_hydrolase_fold"/>
</dbReference>
<gene>
    <name evidence="8" type="ORF">CSUI_007621</name>
</gene>
<keyword evidence="4" id="KW-0378">Hydrolase</keyword>
<dbReference type="Gene3D" id="3.40.50.1820">
    <property type="entry name" value="alpha/beta hydrolase"/>
    <property type="match status" value="2"/>
</dbReference>
<feature type="domain" description="AB hydrolase-1" evidence="7">
    <location>
        <begin position="175"/>
        <end position="237"/>
    </location>
</feature>
<dbReference type="EC" id="3.1.1.89" evidence="2"/>
<evidence type="ECO:0000256" key="2">
    <source>
        <dbReference type="ARBA" id="ARBA00013111"/>
    </source>
</evidence>
<evidence type="ECO:0000259" key="7">
    <source>
        <dbReference type="Pfam" id="PF12697"/>
    </source>
</evidence>
<comment type="caution">
    <text evidence="8">The sequence shown here is derived from an EMBL/GenBank/DDBJ whole genome shotgun (WGS) entry which is preliminary data.</text>
</comment>
<feature type="region of interest" description="Disordered" evidence="6">
    <location>
        <begin position="1"/>
        <end position="133"/>
    </location>
</feature>
<name>A0A2C6KD83_9APIC</name>
<evidence type="ECO:0000256" key="5">
    <source>
        <dbReference type="ARBA" id="ARBA00049203"/>
    </source>
</evidence>
<dbReference type="OrthoDB" id="194865at2759"/>
<sequence>MDNDFFTPPPTYPTCMPPAHTPPPPPFPPVPPHTMKAVPEEEKGGESEGSLSSSSSSAGLDPSRREGAEKAASERRRRRSSHRQRDLLPPTPSTGGGGGASAGLLGGEEMRKTSPSPSSRRRSRSGCHGVRMPYSAEPLPKWSDYWDVCEDIHPFPSNPKDSFRVYRSGDSGPLIFFLHGGSHTSLSWSLVVKALGKNVRCIAYDCRGHGETRCEDETDFSAETLVSDGLAVIHYYINQIYKEVHGVTFDQEKARKEEEQRKNGELKGDDRSSSSSSSTGTPPTTCSPYILPLGALPGQKRSLDPCIIIVGHSMGGAIATRIAASGRLPAIHGLVVLDVVEGTALAALPHMQNFIKKLPVVFTSPREGVQWAIRSGTLKNEESARISMPSQLVQKRRKDVKDLLKKEITPGHEEDVIWTWRTDLSKTEPYWDGKYTQEEEEKGRERETIQLIYFFSFLPSSFNLSPLILSFSFLFVFSEGWFRGMSSLFLQARCAKVLICAGNDRLDRELMIAHMQGKFQVHLVPASGHVVEEDQPQEVATVLMNFVMRYHLDQPSVFPWRT</sequence>
<evidence type="ECO:0000256" key="1">
    <source>
        <dbReference type="ARBA" id="ARBA00008645"/>
    </source>
</evidence>
<feature type="domain" description="AB hydrolase-1" evidence="7">
    <location>
        <begin position="303"/>
        <end position="541"/>
    </location>
</feature>
<protein>
    <recommendedName>
        <fullName evidence="2">protein phosphatase methylesterase-1</fullName>
        <ecNumber evidence="2">3.1.1.89</ecNumber>
    </recommendedName>
</protein>
<dbReference type="GO" id="GO:0051723">
    <property type="term" value="F:protein methylesterase activity"/>
    <property type="evidence" value="ECO:0007669"/>
    <property type="project" value="UniProtKB-EC"/>
</dbReference>
<comment type="catalytic activity">
    <reaction evidence="5">
        <text>[phosphatase 2A protein]-C-terminal L-leucine methyl ester + H2O = [phosphatase 2A protein]-C-terminal L-leucine + methanol + H(+)</text>
        <dbReference type="Rhea" id="RHEA:48548"/>
        <dbReference type="Rhea" id="RHEA-COMP:12134"/>
        <dbReference type="Rhea" id="RHEA-COMP:12135"/>
        <dbReference type="ChEBI" id="CHEBI:15377"/>
        <dbReference type="ChEBI" id="CHEBI:15378"/>
        <dbReference type="ChEBI" id="CHEBI:17790"/>
        <dbReference type="ChEBI" id="CHEBI:90516"/>
        <dbReference type="ChEBI" id="CHEBI:90517"/>
        <dbReference type="EC" id="3.1.1.89"/>
    </reaction>
</comment>
<dbReference type="AlphaFoldDB" id="A0A2C6KD83"/>
<evidence type="ECO:0000313" key="8">
    <source>
        <dbReference type="EMBL" id="PHJ18550.1"/>
    </source>
</evidence>
<comment type="similarity">
    <text evidence="1">Belongs to the AB hydrolase superfamily.</text>
</comment>
<dbReference type="GeneID" id="94430977"/>
<proteinExistence type="inferred from homology"/>
<evidence type="ECO:0000313" key="9">
    <source>
        <dbReference type="Proteomes" id="UP000221165"/>
    </source>
</evidence>
<keyword evidence="3" id="KW-0719">Serine esterase</keyword>
<dbReference type="InterPro" id="IPR000073">
    <property type="entry name" value="AB_hydrolase_1"/>
</dbReference>
<organism evidence="8 9">
    <name type="scientific">Cystoisospora suis</name>
    <dbReference type="NCBI Taxonomy" id="483139"/>
    <lineage>
        <taxon>Eukaryota</taxon>
        <taxon>Sar</taxon>
        <taxon>Alveolata</taxon>
        <taxon>Apicomplexa</taxon>
        <taxon>Conoidasida</taxon>
        <taxon>Coccidia</taxon>
        <taxon>Eucoccidiorida</taxon>
        <taxon>Eimeriorina</taxon>
        <taxon>Sarcocystidae</taxon>
        <taxon>Cystoisospora</taxon>
    </lineage>
</organism>
<dbReference type="SUPFAM" id="SSF53474">
    <property type="entry name" value="alpha/beta-Hydrolases"/>
    <property type="match status" value="1"/>
</dbReference>
<dbReference type="VEuPathDB" id="ToxoDB:CSUI_007621"/>
<dbReference type="EMBL" id="MIGC01004073">
    <property type="protein sequence ID" value="PHJ18550.1"/>
    <property type="molecule type" value="Genomic_DNA"/>
</dbReference>
<dbReference type="InterPro" id="IPR016812">
    <property type="entry name" value="PPase_methylesterase_euk"/>
</dbReference>
<dbReference type="PANTHER" id="PTHR14189:SF0">
    <property type="entry name" value="PROTEIN PHOSPHATASE METHYLESTERASE 1"/>
    <property type="match status" value="1"/>
</dbReference>
<dbReference type="PANTHER" id="PTHR14189">
    <property type="entry name" value="PROTEIN PHOSPHATASE METHYLESTERASE-1 RELATED"/>
    <property type="match status" value="1"/>
</dbReference>
<dbReference type="Pfam" id="PF12697">
    <property type="entry name" value="Abhydrolase_6"/>
    <property type="match status" value="2"/>
</dbReference>